<evidence type="ECO:0008006" key="4">
    <source>
        <dbReference type="Google" id="ProtNLM"/>
    </source>
</evidence>
<evidence type="ECO:0000313" key="2">
    <source>
        <dbReference type="EMBL" id="QZI86142.1"/>
    </source>
</evidence>
<gene>
    <name evidence="2" type="ORF">PODOV006v2_p0048</name>
</gene>
<proteinExistence type="predicted"/>
<reference evidence="2" key="1">
    <citation type="submission" date="2021-03" db="EMBL/GenBank/DDBJ databases">
        <title>Rapid evolution of virus immunity in the wild.</title>
        <authorList>
            <person name="Piel D."/>
            <person name="Bruto M."/>
            <person name="Labreuche Y."/>
            <person name="Blanquart F."/>
            <person name="Chenivesse S."/>
            <person name="Lepanse S."/>
            <person name="James A."/>
            <person name="Garcia Cruz R."/>
            <person name="Dubert J."/>
            <person name="Petton B."/>
            <person name="Lieberman E."/>
            <person name="Wegner M.K."/>
            <person name="Hussain F.A."/>
            <person name="Kauffman K.K."/>
            <person name="Polz M.F."/>
            <person name="Gandon S."/>
            <person name="Bikard D."/>
            <person name="Le Roux F."/>
        </authorList>
    </citation>
    <scope>NUCLEOTIDE SEQUENCE</scope>
</reference>
<keyword evidence="1" id="KW-0472">Membrane</keyword>
<evidence type="ECO:0000256" key="1">
    <source>
        <dbReference type="SAM" id="Phobius"/>
    </source>
</evidence>
<feature type="transmembrane region" description="Helical" evidence="1">
    <location>
        <begin position="1084"/>
        <end position="1109"/>
    </location>
</feature>
<keyword evidence="1" id="KW-1133">Transmembrane helix</keyword>
<keyword evidence="3" id="KW-1185">Reference proteome</keyword>
<dbReference type="EMBL" id="MW865291">
    <property type="protein sequence ID" value="QZI86142.1"/>
    <property type="molecule type" value="Genomic_DNA"/>
</dbReference>
<sequence length="1228" mass="135778">MADLKRRDILDQTPSHVPLSILNENYQPPEPEVETDIGSVWDAATYRHWVGESLERNHNAQEVGGEDPEYSVDLSKLNEYNQKGYTEEELEFLAGSLSQENFAYRESQIQGDRQAVQTIQSAGVTGFAVETAAAIFDPAMIPLMFVDAPVAVGAKATTVGKIGWSMLRGAGEGVLSEYLLKQGDTQRTTEDLMLSAVGGMVFSGGIDLTTMGVGAAKNALRRADVVEAEHRAAFKAMDNGTGYNRADEALSTSEADPVARKRVLSEREIVQQLKTEAGERIDVLSPKKVKALKDEFRAYKKSKLELIEKIKVRPKLKPTARKAEIKQLEDAIARRQATLDEQVALNKQGVASNAQIDALQQGKVPESMMAQYKKLKAESGEFDVTPNPRQSITAGHKIKPTEEEPDPILMQSVGAMRTRTEFDDIQTWDDLLSESDVDEINAALDSAEGLGATLPRNIKMGEVPQGLRSLYTEIDTAPDQATRGLNAMLIKNPQRTTKGLQSAEEVADTLFHRAAADYLDYTNSFDAFAKENGVGRFSIGKRNKLEQEFDRQTVMLQVSGNLLSNKPVEGDSAVMLGAKARSRLYEQGLKNNQDYDVVGFGDIKHRHEYHSVVFSQDNLRAMSSEHADFIYDAIASAYQTGAIKLSRENALRLAKGQIARTMSVKGKANKSFDNFMSDAEFRMIDEELTAQGVSRDIVNDIKESLFDKEKIGEISPRAMFSLRPNLKARSGDVWMVDLLDTSINRNMKYVSDSAANAGLASNGFHSRHQFQRAVSAARAAAINELRKDVDLYKGEKAGLQAEKALAEVVEGRYANKIDEALRMLYKEPLEDADGLKDVTRILRKATSVTRLRTTGLATLPEGATAGVRNGIINTMKQIPATRWFDFRETSVTKDKFMMDFARTFSATGHQEYLFGKKFYNGSDFDDATRGKLESIDKKLGSALDVTMTVNGFKTFQHGGEEMTARSIVNNLRDIAMKGEITPNIRKSLIDVGGMSEAQVERMITHFKENDMDVFDSVRLMDSDLNNSLSTAVRNTIGHSYLRMGIGEQPAYMNKEMGKVMTTLMSFTIGSYEKMLLRGIKNERAVLMSIMAGQAMLGYGALVANTYIQAQGMDKRKRKKYINEKLSDEGLFWGVMARVGIFATPLIPLQMLNTVGLLPEEMKGVGRMGGVQSQALVADAAQAGAAAIKTATTKQSRREQEASYNAMKRVLPWYNSTLYNMTIGTATKD</sequence>
<accession>A0AAE8C6D5</accession>
<dbReference type="Proteomes" id="UP000828465">
    <property type="component" value="Segment"/>
</dbReference>
<name>A0AAE8C6D5_9CAUD</name>
<evidence type="ECO:0000313" key="3">
    <source>
        <dbReference type="Proteomes" id="UP000828465"/>
    </source>
</evidence>
<feature type="transmembrane region" description="Helical" evidence="1">
    <location>
        <begin position="1130"/>
        <end position="1151"/>
    </location>
</feature>
<protein>
    <recommendedName>
        <fullName evidence="4">Internal virion protein</fullName>
    </recommendedName>
</protein>
<keyword evidence="1" id="KW-0812">Transmembrane</keyword>
<organism evidence="2 3">
    <name type="scientific">Vibrio phage 15E36.1</name>
    <dbReference type="NCBI Taxonomy" id="2859290"/>
    <lineage>
        <taxon>Viruses</taxon>
        <taxon>Duplodnaviria</taxon>
        <taxon>Heunggongvirae</taxon>
        <taxon>Uroviricota</taxon>
        <taxon>Caudoviricetes</taxon>
        <taxon>Autographivirales</taxon>
        <taxon>Autosignataviridae</taxon>
        <taxon>Colwellvirinae</taxon>
        <taxon>Roscoffvirus</taxon>
        <taxon>Roscoffvirus rv15E36</taxon>
    </lineage>
</organism>